<sequence>MGDSGLKILSLNVKGLNTPQKRRLLLRELKRSACHIALIQETHFASSRQFSLRDRAFPVTYMASSPQKKKGVATLIHSSCPFKIHLEVSDPAGRYLMLVGQIASTTLTLFNIYAPNGYDPDFWTEISSLLTTKADGRVIFGGDFNAVPQPSLDRRASGDSSGTPSGYPQDASLESFMLDHSLVDAWRLHHPGDRDFTFFSNPHHSYSRIDLFLVSLSTMPLIPTSSIGDITWSDHAPIFMTLSIPSYTPAWSWRLNSSLLHKPEHILEMQQQLRNYFLENDSPTLSPTTLWLAHKTVIRGHLIQLGSRLKKQKLASLVSLTKDLSKWETLNKLSPSDALTAQIKSIRTAIRQLLGEDAARSLAWSKRTYFEFANKSHTLLASKLRNKTRSKHITGARDGEGVLHTSPATVNKLFTSYFQTLYNHSPTHVSDSVPLGQSIDRFLSSAPLPRLSPAQRQALRHPPSEEEIAEVIKAFKPHKAPGPDGFSAFYYKTFTQTLSPHLHKFYLSLWEGAPAPADFLRSDIILIPKEGKDPSYPQNNRPISLLNVDYKIFTKILANRLNSFLASIIHPDQVGFIPGRHAFANTRRAVVLMERMTDTQLSSLLISLDAEKAFDRLEWPFLFRLLTTWGFPMSFISTLRSLYDSPTSAVITPGTVPTSFSVGNGTRQGCPLSPLLFALSLEPLLSAIRHSPHITGVTVGGEEYKVSAYADDVLLTLSRPSASIPPLLSLLRDFSAVSGYKVNLEKSVAMPFSLSASICQEIESSSGFRFTRSSLKYLGVWLTPDVNGLHSLNYEAMFKLLGEDLERWGREGVSWIGRINCIKMNLLPRLLYLFQALPIWVCPRSLRQLQSQIEGFVWAGGRRRVSKYVLYRPKERGGLGLPHLYKYFQAAQIAQFVMFHLPQHSQRWADLESDLFAPDLPQFYFWLPKEFRPLLRSTCTATLTSLRVWDSVRDKFHLCSCYSPLMPYLRNRAFVPGLSPSTFTAFENIDLQRIKHFRSPEGDWLSFSDLQSKGDLRTFDHFRFLQIRDFLSQHNISRAASQKLTFFESMCDSGRAPKALISTLYSHFSCEDVSWLTPGFIARWEADIGEELEGEEWQDMWENIAKVSICVTLKEQAYKTLYRWYATPVLLSHLQPGTPDVCWKGCGARGTLFHMWWLCPKVRSFWDRIGDLLEEVFQQPVPLDPWAFLLHRSPASLQGPDCKLFHRIVLGARRALAKHWRAGEVPSVEVARAYIAEAHHMDKLSAVIHNSLPSFYKTWSRWEETN</sequence>
<dbReference type="Pfam" id="PF00078">
    <property type="entry name" value="RVT_1"/>
    <property type="match status" value="1"/>
</dbReference>
<dbReference type="CDD" id="cd09076">
    <property type="entry name" value="L1-EN"/>
    <property type="match status" value="1"/>
</dbReference>
<reference evidence="2" key="2">
    <citation type="submission" date="2025-09" db="UniProtKB">
        <authorList>
            <consortium name="Ensembl"/>
        </authorList>
    </citation>
    <scope>IDENTIFICATION</scope>
</reference>
<dbReference type="AlphaFoldDB" id="A0A8C5N2E9"/>
<evidence type="ECO:0000313" key="2">
    <source>
        <dbReference type="Ensembl" id="ENSLLEP00000021946.1"/>
    </source>
</evidence>
<keyword evidence="3" id="KW-1185">Reference proteome</keyword>
<dbReference type="SUPFAM" id="SSF56672">
    <property type="entry name" value="DNA/RNA polymerases"/>
    <property type="match status" value="1"/>
</dbReference>
<dbReference type="GeneTree" id="ENSGT00940000163630"/>
<dbReference type="Proteomes" id="UP000694569">
    <property type="component" value="Unplaced"/>
</dbReference>
<organism evidence="2 3">
    <name type="scientific">Leptobrachium leishanense</name>
    <name type="common">Leishan spiny toad</name>
    <dbReference type="NCBI Taxonomy" id="445787"/>
    <lineage>
        <taxon>Eukaryota</taxon>
        <taxon>Metazoa</taxon>
        <taxon>Chordata</taxon>
        <taxon>Craniata</taxon>
        <taxon>Vertebrata</taxon>
        <taxon>Euteleostomi</taxon>
        <taxon>Amphibia</taxon>
        <taxon>Batrachia</taxon>
        <taxon>Anura</taxon>
        <taxon>Pelobatoidea</taxon>
        <taxon>Megophryidae</taxon>
        <taxon>Leptobrachium</taxon>
    </lineage>
</organism>
<dbReference type="Gene3D" id="3.60.10.10">
    <property type="entry name" value="Endonuclease/exonuclease/phosphatase"/>
    <property type="match status" value="1"/>
</dbReference>
<dbReference type="InterPro" id="IPR000477">
    <property type="entry name" value="RT_dom"/>
</dbReference>
<dbReference type="PANTHER" id="PTHR31635">
    <property type="entry name" value="REVERSE TRANSCRIPTASE DOMAIN-CONTAINING PROTEIN-RELATED"/>
    <property type="match status" value="1"/>
</dbReference>
<dbReference type="GO" id="GO:0003824">
    <property type="term" value="F:catalytic activity"/>
    <property type="evidence" value="ECO:0007669"/>
    <property type="project" value="InterPro"/>
</dbReference>
<dbReference type="Ensembl" id="ENSLLET00000022798.1">
    <property type="protein sequence ID" value="ENSLLEP00000021946.1"/>
    <property type="gene ID" value="ENSLLEG00000013938.1"/>
</dbReference>
<accession>A0A8C5N2E9</accession>
<dbReference type="InterPro" id="IPR043502">
    <property type="entry name" value="DNA/RNA_pol_sf"/>
</dbReference>
<proteinExistence type="predicted"/>
<feature type="domain" description="Reverse transcriptase" evidence="1">
    <location>
        <begin position="508"/>
        <end position="782"/>
    </location>
</feature>
<dbReference type="Pfam" id="PF03372">
    <property type="entry name" value="Exo_endo_phos"/>
    <property type="match status" value="1"/>
</dbReference>
<dbReference type="PANTHER" id="PTHR31635:SF196">
    <property type="entry name" value="REVERSE TRANSCRIPTASE DOMAIN-CONTAINING PROTEIN-RELATED"/>
    <property type="match status" value="1"/>
</dbReference>
<dbReference type="PROSITE" id="PS50878">
    <property type="entry name" value="RT_POL"/>
    <property type="match status" value="1"/>
</dbReference>
<dbReference type="CDD" id="cd01650">
    <property type="entry name" value="RT_nLTR_like"/>
    <property type="match status" value="1"/>
</dbReference>
<dbReference type="OrthoDB" id="410104at2759"/>
<protein>
    <recommendedName>
        <fullName evidence="1">Reverse transcriptase domain-containing protein</fullName>
    </recommendedName>
</protein>
<name>A0A8C5N2E9_9ANUR</name>
<evidence type="ECO:0000259" key="1">
    <source>
        <dbReference type="PROSITE" id="PS50878"/>
    </source>
</evidence>
<dbReference type="InterPro" id="IPR036691">
    <property type="entry name" value="Endo/exonu/phosph_ase_sf"/>
</dbReference>
<evidence type="ECO:0000313" key="3">
    <source>
        <dbReference type="Proteomes" id="UP000694569"/>
    </source>
</evidence>
<reference evidence="2" key="1">
    <citation type="submission" date="2025-08" db="UniProtKB">
        <authorList>
            <consortium name="Ensembl"/>
        </authorList>
    </citation>
    <scope>IDENTIFICATION</scope>
</reference>
<dbReference type="SUPFAM" id="SSF56219">
    <property type="entry name" value="DNase I-like"/>
    <property type="match status" value="1"/>
</dbReference>
<dbReference type="InterPro" id="IPR005135">
    <property type="entry name" value="Endo/exonuclease/phosphatase"/>
</dbReference>